<sequence>MEVKTLLQGFFSWFCCCVSRHRECIGHYFSIYNAGPNVELSFSVLMFGKQVLCFYYFFCGLFICTDDCASGGLIITVITRKPHPLSSQFPL</sequence>
<dbReference type="AlphaFoldDB" id="A0A2P2IXF0"/>
<name>A0A2P2IXF0_RHIMU</name>
<dbReference type="EMBL" id="GGEC01005400">
    <property type="protein sequence ID" value="MBW85883.1"/>
    <property type="molecule type" value="Transcribed_RNA"/>
</dbReference>
<proteinExistence type="predicted"/>
<protein>
    <submittedName>
        <fullName evidence="1">Uncharacterized protein</fullName>
    </submittedName>
</protein>
<accession>A0A2P2IXF0</accession>
<organism evidence="1">
    <name type="scientific">Rhizophora mucronata</name>
    <name type="common">Asiatic mangrove</name>
    <dbReference type="NCBI Taxonomy" id="61149"/>
    <lineage>
        <taxon>Eukaryota</taxon>
        <taxon>Viridiplantae</taxon>
        <taxon>Streptophyta</taxon>
        <taxon>Embryophyta</taxon>
        <taxon>Tracheophyta</taxon>
        <taxon>Spermatophyta</taxon>
        <taxon>Magnoliopsida</taxon>
        <taxon>eudicotyledons</taxon>
        <taxon>Gunneridae</taxon>
        <taxon>Pentapetalae</taxon>
        <taxon>rosids</taxon>
        <taxon>fabids</taxon>
        <taxon>Malpighiales</taxon>
        <taxon>Rhizophoraceae</taxon>
        <taxon>Rhizophora</taxon>
    </lineage>
</organism>
<evidence type="ECO:0000313" key="1">
    <source>
        <dbReference type="EMBL" id="MBW85883.1"/>
    </source>
</evidence>
<reference evidence="1" key="1">
    <citation type="submission" date="2018-02" db="EMBL/GenBank/DDBJ databases">
        <title>Rhizophora mucronata_Transcriptome.</title>
        <authorList>
            <person name="Meera S.P."/>
            <person name="Sreeshan A."/>
            <person name="Augustine A."/>
        </authorList>
    </citation>
    <scope>NUCLEOTIDE SEQUENCE</scope>
    <source>
        <tissue evidence="1">Leaf</tissue>
    </source>
</reference>